<feature type="coiled-coil region" evidence="4">
    <location>
        <begin position="962"/>
        <end position="1031"/>
    </location>
</feature>
<feature type="compositionally biased region" description="Basic and acidic residues" evidence="5">
    <location>
        <begin position="1447"/>
        <end position="1457"/>
    </location>
</feature>
<feature type="compositionally biased region" description="Polar residues" evidence="5">
    <location>
        <begin position="1343"/>
        <end position="1380"/>
    </location>
</feature>
<dbReference type="Proteomes" id="UP000186601">
    <property type="component" value="Unassembled WGS sequence"/>
</dbReference>
<dbReference type="EMBL" id="MLYV02001069">
    <property type="protein sequence ID" value="PSR73571.1"/>
    <property type="molecule type" value="Genomic_DNA"/>
</dbReference>
<feature type="region of interest" description="Disordered" evidence="5">
    <location>
        <begin position="1251"/>
        <end position="1282"/>
    </location>
</feature>
<keyword evidence="3" id="KW-0206">Cytoskeleton</keyword>
<dbReference type="GO" id="GO:0005856">
    <property type="term" value="C:cytoskeleton"/>
    <property type="evidence" value="ECO:0007669"/>
    <property type="project" value="UniProtKB-SubCell"/>
</dbReference>
<feature type="region of interest" description="Disordered" evidence="5">
    <location>
        <begin position="28"/>
        <end position="50"/>
    </location>
</feature>
<evidence type="ECO:0000313" key="8">
    <source>
        <dbReference type="Proteomes" id="UP000186601"/>
    </source>
</evidence>
<comment type="caution">
    <text evidence="7">The sequence shown here is derived from an EMBL/GenBank/DDBJ whole genome shotgun (WGS) entry which is preliminary data.</text>
</comment>
<dbReference type="OrthoDB" id="10017054at2759"/>
<evidence type="ECO:0000256" key="2">
    <source>
        <dbReference type="ARBA" id="ARBA00022490"/>
    </source>
</evidence>
<organism evidence="7 8">
    <name type="scientific">Hermanssonia centrifuga</name>
    <dbReference type="NCBI Taxonomy" id="98765"/>
    <lineage>
        <taxon>Eukaryota</taxon>
        <taxon>Fungi</taxon>
        <taxon>Dikarya</taxon>
        <taxon>Basidiomycota</taxon>
        <taxon>Agaricomycotina</taxon>
        <taxon>Agaricomycetes</taxon>
        <taxon>Polyporales</taxon>
        <taxon>Meruliaceae</taxon>
        <taxon>Hermanssonia</taxon>
    </lineage>
</organism>
<evidence type="ECO:0000256" key="5">
    <source>
        <dbReference type="SAM" id="MobiDB-lite"/>
    </source>
</evidence>
<name>A0A2R6NMF9_9APHY</name>
<evidence type="ECO:0000313" key="7">
    <source>
        <dbReference type="EMBL" id="PSR73571.1"/>
    </source>
</evidence>
<dbReference type="Pfam" id="PF02187">
    <property type="entry name" value="GAS2"/>
    <property type="match status" value="1"/>
</dbReference>
<dbReference type="PROSITE" id="PS51460">
    <property type="entry name" value="GAR"/>
    <property type="match status" value="1"/>
</dbReference>
<feature type="compositionally biased region" description="Low complexity" evidence="5">
    <location>
        <begin position="1321"/>
        <end position="1337"/>
    </location>
</feature>
<feature type="compositionally biased region" description="Polar residues" evidence="5">
    <location>
        <begin position="1258"/>
        <end position="1279"/>
    </location>
</feature>
<evidence type="ECO:0000256" key="4">
    <source>
        <dbReference type="SAM" id="Coils"/>
    </source>
</evidence>
<reference evidence="7 8" key="1">
    <citation type="submission" date="2018-02" db="EMBL/GenBank/DDBJ databases">
        <title>Genome sequence of the basidiomycete white-rot fungus Phlebia centrifuga.</title>
        <authorList>
            <person name="Granchi Z."/>
            <person name="Peng M."/>
            <person name="de Vries R.P."/>
            <person name="Hilden K."/>
            <person name="Makela M.R."/>
            <person name="Grigoriev I."/>
            <person name="Riley R."/>
        </authorList>
    </citation>
    <scope>NUCLEOTIDE SEQUENCE [LARGE SCALE GENOMIC DNA]</scope>
    <source>
        <strain evidence="7 8">FBCC195</strain>
    </source>
</reference>
<dbReference type="Gene3D" id="3.30.920.20">
    <property type="entry name" value="Gas2-like domain"/>
    <property type="match status" value="1"/>
</dbReference>
<keyword evidence="2" id="KW-0963">Cytoplasm</keyword>
<feature type="region of interest" description="Disordered" evidence="5">
    <location>
        <begin position="1314"/>
        <end position="1463"/>
    </location>
</feature>
<dbReference type="SUPFAM" id="SSF143575">
    <property type="entry name" value="GAS2 domain-like"/>
    <property type="match status" value="1"/>
</dbReference>
<dbReference type="GO" id="GO:0008017">
    <property type="term" value="F:microtubule binding"/>
    <property type="evidence" value="ECO:0007669"/>
    <property type="project" value="InterPro"/>
</dbReference>
<evidence type="ECO:0000256" key="3">
    <source>
        <dbReference type="ARBA" id="ARBA00023212"/>
    </source>
</evidence>
<feature type="domain" description="GAR" evidence="6">
    <location>
        <begin position="1460"/>
        <end position="1529"/>
    </location>
</feature>
<keyword evidence="4" id="KW-0175">Coiled coil</keyword>
<dbReference type="SMART" id="SM00243">
    <property type="entry name" value="GAS2"/>
    <property type="match status" value="1"/>
</dbReference>
<dbReference type="InterPro" id="IPR003108">
    <property type="entry name" value="GAR_dom"/>
</dbReference>
<sequence length="1529" mass="169746">MSAGAGSSLINALLEAGTLDQTALPRAYHTPGRQVTRDAEGDTETAPATAREEEALEWHEVIELQAFSERKAWIEEKIKFLEKLPPIQVFVGLDAVRSSAEEVPGLPSREQLQQWLAEHDKIEKETEGFDSGELKKLKKFTKAATQRNLSPADTDLIELTLTTIYELDKLLHLLRDRSDNLELLSLRLTWEERRMSAWVELRSIVEDLRNFLQTRGRWSPAVYDNFVEEDGEQDIEDSRTISPPIVKRKGSTVSLASSTSDSYSSSLILSRGERYKLAERLSRDAAQFASRVSSLKHSKINAAGKALDRLIDESRAPVPDELLDEQDKLEDKGIKEMEDIGKFVMSIVMQWKRADEMYAETVKDKSYAQTLLEEVEIALLHHPTSRQDSSFLARSTALTKRLEMRRDPSGISNAFPRPRHPIFDDQRESNDHIAEVLASELLSALDCARKVEVAMKEYHVNFEAVKKVEALCAVISDLDKRFELLTTQLEMGIENAAGDGTPPDLQNERCLEPTSHHVFLSMVENILQELGRANEDANKLLQQARAALLDLKHPSIVAKFKTDAADAVEMLEIRCTSALRSRDLVATRVAALHQLRGIWSNMARILDDLDNIRCDVAALTDVQMWKQQTQQNAALLTPESPTCPLPSLDLSPTIALEQLDALELRLYQMVLSPFATLLDSIGDDLKGYINNCCSGLSSNLEDARRMTRFWMSVQKQASEMEYVRDGTYALQIRVEDLKTQFDGSIRDALQGEASGCITPELDASLHDNLKQIQRDVQTYLDELPTRVSFVSQENSATSSSPPRLKRRFSVSAGLSLEAIQEAMFTAPSINPVELDRAVRADSNSYSMSLSGGLESLSKKADLYRLAQVACKIDASLVAPQHNLHQAEQALKSLQHVLEEQGDSLENLTLLSEQCDAVLADHEPSIASVLTSVRDLFECLHIGSTSHDHTSVASMLNPRRRAIEDVEEQFRAWKEDVEVFSERISDMQHLVQVKLAEKRIKDEEEKSAAAARAAQERLRVEAEAKADKARRDEKVLKIVSKATVEEDVFGPQVLSSEGPGLTEELSELQARVFALRKRLQSMNMDKIARPNARGIAPLPSPDQATQLDQQFSSLMAEVDMLPSVLPETPSVETELRSLHSEVQISVEMMTKIRQLAAVATSIQNCDDTLSDLLEHVDSFPAPPVGPLASSYISDLSLVPEEQMLARLSFTRGMIDQLVSQCAMVANDSRVISERERILQTWDELEAMSLDRVNGRKSRPNSVLSSGRNSRASMTSSIVPTSRSASRKASYSKLSLGSAGGKFLAPPLPIISRRKMSGASDYSRSSSRASVASTTRSVSGPMDGTPTSSRLFTSTFASRQRSSSVTSNTPPALPSSTKQSTPKPRLPPVTGPRPRAQTGQSFRTASPALSETSMSRSSLNLSRSSTSRTSWARAPRQSFPAVPKASPPRPRDATERKPYIPDPKNQLDVAVGDVVNSLPVNINIEVVENTWRDQSGKYWIGDEDPKLCFCRILRSQTVMVRVGGGWSELSK</sequence>
<evidence type="ECO:0000259" key="6">
    <source>
        <dbReference type="PROSITE" id="PS51460"/>
    </source>
</evidence>
<keyword evidence="8" id="KW-1185">Reference proteome</keyword>
<gene>
    <name evidence="7" type="ORF">PHLCEN_2v10490</name>
</gene>
<proteinExistence type="predicted"/>
<protein>
    <recommendedName>
        <fullName evidence="6">GAR domain-containing protein</fullName>
    </recommendedName>
</protein>
<feature type="compositionally biased region" description="Low complexity" evidence="5">
    <location>
        <begin position="1407"/>
        <end position="1428"/>
    </location>
</feature>
<dbReference type="InterPro" id="IPR036534">
    <property type="entry name" value="GAR_dom_sf"/>
</dbReference>
<evidence type="ECO:0000256" key="1">
    <source>
        <dbReference type="ARBA" id="ARBA00004245"/>
    </source>
</evidence>
<comment type="subcellular location">
    <subcellularLocation>
        <location evidence="1">Cytoplasm</location>
        <location evidence="1">Cytoskeleton</location>
    </subcellularLocation>
</comment>
<accession>A0A2R6NMF9</accession>